<evidence type="ECO:0000313" key="2">
    <source>
        <dbReference type="EMBL" id="MBB4693089.1"/>
    </source>
</evidence>
<reference evidence="2 3" key="1">
    <citation type="submission" date="2020-08" db="EMBL/GenBank/DDBJ databases">
        <title>Sequencing the genomes of 1000 actinobacteria strains.</title>
        <authorList>
            <person name="Klenk H.-P."/>
        </authorList>
    </citation>
    <scope>NUCLEOTIDE SEQUENCE [LARGE SCALE GENOMIC DNA]</scope>
    <source>
        <strain evidence="2 3">DSM 45518</strain>
    </source>
</reference>
<dbReference type="RefSeq" id="WP_184951747.1">
    <property type="nucleotide sequence ID" value="NZ_BOMC01000083.1"/>
</dbReference>
<organism evidence="2 3">
    <name type="scientific">Paractinoplanes abujensis</name>
    <dbReference type="NCBI Taxonomy" id="882441"/>
    <lineage>
        <taxon>Bacteria</taxon>
        <taxon>Bacillati</taxon>
        <taxon>Actinomycetota</taxon>
        <taxon>Actinomycetes</taxon>
        <taxon>Micromonosporales</taxon>
        <taxon>Micromonosporaceae</taxon>
        <taxon>Paractinoplanes</taxon>
    </lineage>
</organism>
<evidence type="ECO:0000259" key="1">
    <source>
        <dbReference type="Pfam" id="PF01590"/>
    </source>
</evidence>
<dbReference type="AlphaFoldDB" id="A0A7W7CQX2"/>
<feature type="domain" description="GAF" evidence="1">
    <location>
        <begin position="36"/>
        <end position="169"/>
    </location>
</feature>
<dbReference type="Pfam" id="PF01590">
    <property type="entry name" value="GAF"/>
    <property type="match status" value="1"/>
</dbReference>
<protein>
    <submittedName>
        <fullName evidence="2">GAF domain-containing protein</fullName>
    </submittedName>
</protein>
<keyword evidence="3" id="KW-1185">Reference proteome</keyword>
<dbReference type="Gene3D" id="3.30.450.40">
    <property type="match status" value="1"/>
</dbReference>
<accession>A0A7W7CQX2</accession>
<dbReference type="InterPro" id="IPR003018">
    <property type="entry name" value="GAF"/>
</dbReference>
<evidence type="ECO:0000313" key="3">
    <source>
        <dbReference type="Proteomes" id="UP000542742"/>
    </source>
</evidence>
<name>A0A7W7CQX2_9ACTN</name>
<dbReference type="SUPFAM" id="SSF55781">
    <property type="entry name" value="GAF domain-like"/>
    <property type="match status" value="1"/>
</dbReference>
<dbReference type="EMBL" id="JACHMF010000001">
    <property type="protein sequence ID" value="MBB4693089.1"/>
    <property type="molecule type" value="Genomic_DNA"/>
</dbReference>
<comment type="caution">
    <text evidence="2">The sequence shown here is derived from an EMBL/GenBank/DDBJ whole genome shotgun (WGS) entry which is preliminary data.</text>
</comment>
<dbReference type="InterPro" id="IPR029016">
    <property type="entry name" value="GAF-like_dom_sf"/>
</dbReference>
<proteinExistence type="predicted"/>
<gene>
    <name evidence="2" type="ORF">BKA14_003237</name>
</gene>
<sequence>MPVDHRALSSSLGGLLRAVDLPVTTGSAALVGHLNGVLEAAQDVLQIDATGLMLLDEDQHLRLVGVSGPAAETLERGQLEQGQGPGIDCVARNTTVEVGDLGGAGAYAGLWEWLTAHAGDGHPARSVLSAPVRVAGAVVGTLNALRTGPQPWTADDIAAAEAYSGIIGVLLRLQSGSGGGPLRPGRPPEPAGGR</sequence>
<dbReference type="Proteomes" id="UP000542742">
    <property type="component" value="Unassembled WGS sequence"/>
</dbReference>